<dbReference type="AlphaFoldDB" id="A0A1H6AKY6"/>
<accession>A0A1H6AKY6</accession>
<proteinExistence type="predicted"/>
<reference evidence="2 3" key="1">
    <citation type="submission" date="2016-10" db="EMBL/GenBank/DDBJ databases">
        <authorList>
            <person name="de Groot N.N."/>
        </authorList>
    </citation>
    <scope>NUCLEOTIDE SEQUENCE [LARGE SCALE GENOMIC DNA]</scope>
    <source>
        <strain evidence="2 3">CGMCC 4.2023</strain>
    </source>
</reference>
<keyword evidence="3" id="KW-1185">Reference proteome</keyword>
<evidence type="ECO:0000256" key="1">
    <source>
        <dbReference type="SAM" id="MobiDB-lite"/>
    </source>
</evidence>
<dbReference type="Proteomes" id="UP000236754">
    <property type="component" value="Unassembled WGS sequence"/>
</dbReference>
<protein>
    <submittedName>
        <fullName evidence="2">Uncharacterized protein</fullName>
    </submittedName>
</protein>
<feature type="compositionally biased region" description="Low complexity" evidence="1">
    <location>
        <begin position="42"/>
        <end position="55"/>
    </location>
</feature>
<evidence type="ECO:0000313" key="2">
    <source>
        <dbReference type="EMBL" id="SEG49403.1"/>
    </source>
</evidence>
<name>A0A1H6AKY6_9ACTN</name>
<sequence>MSAADPRSTTSRSLRASVGLTVLAAVLLTCGAAVEATGNLRGSAADGSGSGSPPATTVRPTHTSPHPGAHPTPHSRAPEVPSPPTPTVRTSPPSPTTLADVPRNPLRWR</sequence>
<feature type="region of interest" description="Disordered" evidence="1">
    <location>
        <begin position="40"/>
        <end position="109"/>
    </location>
</feature>
<evidence type="ECO:0000313" key="3">
    <source>
        <dbReference type="Proteomes" id="UP000236754"/>
    </source>
</evidence>
<dbReference type="RefSeq" id="WP_103886246.1">
    <property type="nucleotide sequence ID" value="NZ_FNVU01000005.1"/>
</dbReference>
<organism evidence="2 3">
    <name type="scientific">Actinacidiphila yanglinensis</name>
    <dbReference type="NCBI Taxonomy" id="310779"/>
    <lineage>
        <taxon>Bacteria</taxon>
        <taxon>Bacillati</taxon>
        <taxon>Actinomycetota</taxon>
        <taxon>Actinomycetes</taxon>
        <taxon>Kitasatosporales</taxon>
        <taxon>Streptomycetaceae</taxon>
        <taxon>Actinacidiphila</taxon>
    </lineage>
</organism>
<gene>
    <name evidence="2" type="ORF">SAMN05216223_105483</name>
</gene>
<dbReference type="EMBL" id="FNVU01000005">
    <property type="protein sequence ID" value="SEG49403.1"/>
    <property type="molecule type" value="Genomic_DNA"/>
</dbReference>